<accession>A0A5D4M9K5</accession>
<protein>
    <recommendedName>
        <fullName evidence="3">Alkyl hydroperoxide reductase subunit C/ Thiol specific antioxidant domain-containing protein</fullName>
    </recommendedName>
</protein>
<dbReference type="Proteomes" id="UP000325182">
    <property type="component" value="Unassembled WGS sequence"/>
</dbReference>
<dbReference type="EMBL" id="VTEG01000014">
    <property type="protein sequence ID" value="TYR98033.1"/>
    <property type="molecule type" value="Genomic_DNA"/>
</dbReference>
<dbReference type="Pfam" id="PF13911">
    <property type="entry name" value="AhpC-TSA_2"/>
    <property type="match status" value="1"/>
</dbReference>
<organism evidence="1 2">
    <name type="scientific">Rossellomorea vietnamensis</name>
    <dbReference type="NCBI Taxonomy" id="218284"/>
    <lineage>
        <taxon>Bacteria</taxon>
        <taxon>Bacillati</taxon>
        <taxon>Bacillota</taxon>
        <taxon>Bacilli</taxon>
        <taxon>Bacillales</taxon>
        <taxon>Bacillaceae</taxon>
        <taxon>Rossellomorea</taxon>
    </lineage>
</organism>
<proteinExistence type="predicted"/>
<sequence>MREHHQKLTAEGAQVIAITPSNRSLLERFTKEFGPYPFDLYGDPDRSLYKSMGHKSMAKWKLLAKAGKAYLKGGKKAFLPEDEGQKKVVQESLNTQDIYIQGGSWIFNENGEVIWSHVDESPEDHASVNELLKQLNK</sequence>
<dbReference type="AlphaFoldDB" id="A0A5D4M9K5"/>
<evidence type="ECO:0008006" key="3">
    <source>
        <dbReference type="Google" id="ProtNLM"/>
    </source>
</evidence>
<gene>
    <name evidence="1" type="ORF">FZC84_16745</name>
</gene>
<dbReference type="SUPFAM" id="SSF52833">
    <property type="entry name" value="Thioredoxin-like"/>
    <property type="match status" value="1"/>
</dbReference>
<evidence type="ECO:0000313" key="2">
    <source>
        <dbReference type="Proteomes" id="UP000325182"/>
    </source>
</evidence>
<reference evidence="1 2" key="1">
    <citation type="submission" date="2019-08" db="EMBL/GenBank/DDBJ databases">
        <title>Bacillus genomes from the desert of Cuatro Cienegas, Coahuila.</title>
        <authorList>
            <person name="Olmedo-Alvarez G."/>
        </authorList>
    </citation>
    <scope>NUCLEOTIDE SEQUENCE [LARGE SCALE GENOMIC DNA]</scope>
    <source>
        <strain evidence="1 2">CH128b_4D</strain>
    </source>
</reference>
<dbReference type="Gene3D" id="3.40.30.10">
    <property type="entry name" value="Glutaredoxin"/>
    <property type="match status" value="1"/>
</dbReference>
<dbReference type="InterPro" id="IPR032801">
    <property type="entry name" value="PXL2A/B/C"/>
</dbReference>
<comment type="caution">
    <text evidence="1">The sequence shown here is derived from an EMBL/GenBank/DDBJ whole genome shotgun (WGS) entry which is preliminary data.</text>
</comment>
<name>A0A5D4M9K5_9BACI</name>
<evidence type="ECO:0000313" key="1">
    <source>
        <dbReference type="EMBL" id="TYR98033.1"/>
    </source>
</evidence>
<dbReference type="InterPro" id="IPR036249">
    <property type="entry name" value="Thioredoxin-like_sf"/>
</dbReference>